<dbReference type="AlphaFoldDB" id="F7NQ59"/>
<evidence type="ECO:0000313" key="1">
    <source>
        <dbReference type="EMBL" id="EGO61818.1"/>
    </source>
</evidence>
<dbReference type="STRING" id="1009370.ALO_21299"/>
<dbReference type="EMBL" id="AFGF01000280">
    <property type="protein sequence ID" value="EGO61818.1"/>
    <property type="molecule type" value="Genomic_DNA"/>
</dbReference>
<dbReference type="OrthoDB" id="9807498at2"/>
<dbReference type="eggNOG" id="COG0826">
    <property type="taxonomic scope" value="Bacteria"/>
</dbReference>
<proteinExistence type="predicted"/>
<keyword evidence="2" id="KW-1185">Reference proteome</keyword>
<protein>
    <submittedName>
        <fullName evidence="1">Peptidase U32</fullName>
    </submittedName>
</protein>
<dbReference type="PANTHER" id="PTHR30217">
    <property type="entry name" value="PEPTIDASE U32 FAMILY"/>
    <property type="match status" value="1"/>
</dbReference>
<dbReference type="RefSeq" id="WP_004099923.1">
    <property type="nucleotide sequence ID" value="NZ_AFGF01000280.1"/>
</dbReference>
<name>F7NQ59_9FIRM</name>
<dbReference type="InterPro" id="IPR001539">
    <property type="entry name" value="Peptidase_U32"/>
</dbReference>
<dbReference type="PANTHER" id="PTHR30217:SF10">
    <property type="entry name" value="23S RRNA 5-HYDROXYCYTIDINE C2501 SYNTHASE"/>
    <property type="match status" value="1"/>
</dbReference>
<dbReference type="Proteomes" id="UP000003240">
    <property type="component" value="Unassembled WGS sequence"/>
</dbReference>
<dbReference type="InterPro" id="IPR051454">
    <property type="entry name" value="RNA/ubiquinone_mod_enzymes"/>
</dbReference>
<sequence length="649" mass="72173">MDRENSVELLAPVGTWDMLESTVAAGADAVYLGGKLFNMRLHRADTNFDEDGLVKVIDYAHGHQTRVYITVNNLISDQELPRMRSYLSFLNEARPDALIVQDLAVLQLVREMGLDLELHASVMMNTHNEHAVRTLMEYGIKRVVTNREMSFSQLTLLKERTGVDLEYFIHGDMCIAQSGQCYHSGILFGQSSNRGRCLKPCRWPFRLIDGASVQELPVTSQQGPYKLAMKDMCLYLYLPELIRAGVCSFKIEGRMRTADFASRIVRQYRRAIDRYLADPVGYSPDPVDWQDLYDNRSRDFSPCYALGNPGASSIGYDGKREPRFFSQAVVEAGLAPIYKTSPEASLPPEPQTKPTLTVRVADMPSIAAACQNGASLVIIGGEAFQPAKPWTVPEILQGLEIVKAARAQLFITTPRITTERECAELERFFAALPAADGVMVSNLGSLRLAQKYTDLPIYADYSFNIFNQQAIEFLKGQDVRGITPSIESSCGQMSALAQGSPLPLMPIVHGPLEAMVLDHCLLNASFTASSPQACHSFCRSKSSYALLDSAGEKHPIAIDQYGRNHLLFAKDLCLFAFLPELFANGITRFRIEGQHYSPTHIAAVTAYYRQELDKLAANPAGYSIPADYETRLKGPRQLGLGAFRYKMSK</sequence>
<reference evidence="1 2" key="1">
    <citation type="journal article" date="2011" name="EMBO J.">
        <title>Structural diversity of bacterial flagellar motors.</title>
        <authorList>
            <person name="Chen S."/>
            <person name="Beeby M."/>
            <person name="Murphy G.E."/>
            <person name="Leadbetter J.R."/>
            <person name="Hendrixson D.R."/>
            <person name="Briegel A."/>
            <person name="Li Z."/>
            <person name="Shi J."/>
            <person name="Tocheva E.I."/>
            <person name="Muller A."/>
            <person name="Dobro M.J."/>
            <person name="Jensen G.J."/>
        </authorList>
    </citation>
    <scope>NUCLEOTIDE SEQUENCE [LARGE SCALE GENOMIC DNA]</scope>
    <source>
        <strain evidence="1 2">DSM 6540</strain>
    </source>
</reference>
<comment type="caution">
    <text evidence="1">The sequence shown here is derived from an EMBL/GenBank/DDBJ whole genome shotgun (WGS) entry which is preliminary data.</text>
</comment>
<evidence type="ECO:0000313" key="2">
    <source>
        <dbReference type="Proteomes" id="UP000003240"/>
    </source>
</evidence>
<dbReference type="Pfam" id="PF01136">
    <property type="entry name" value="Peptidase_U32"/>
    <property type="match status" value="2"/>
</dbReference>
<accession>F7NQ59</accession>
<organism evidence="1 2">
    <name type="scientific">Acetonema longum DSM 6540</name>
    <dbReference type="NCBI Taxonomy" id="1009370"/>
    <lineage>
        <taxon>Bacteria</taxon>
        <taxon>Bacillati</taxon>
        <taxon>Bacillota</taxon>
        <taxon>Negativicutes</taxon>
        <taxon>Acetonemataceae</taxon>
        <taxon>Acetonema</taxon>
    </lineage>
</organism>
<gene>
    <name evidence="1" type="ORF">ALO_21299</name>
</gene>